<evidence type="ECO:0000313" key="1">
    <source>
        <dbReference type="EMBL" id="KAF8784699.1"/>
    </source>
</evidence>
<evidence type="ECO:0000313" key="2">
    <source>
        <dbReference type="Proteomes" id="UP000807504"/>
    </source>
</evidence>
<reference evidence="1" key="1">
    <citation type="journal article" date="2020" name="bioRxiv">
        <title>Chromosome-level reference genome of the European wasp spider Argiope bruennichi: a resource for studies on range expansion and evolutionary adaptation.</title>
        <authorList>
            <person name="Sheffer M.M."/>
            <person name="Hoppe A."/>
            <person name="Krehenwinkel H."/>
            <person name="Uhl G."/>
            <person name="Kuss A.W."/>
            <person name="Jensen L."/>
            <person name="Jensen C."/>
            <person name="Gillespie R.G."/>
            <person name="Hoff K.J."/>
            <person name="Prost S."/>
        </authorList>
    </citation>
    <scope>NUCLEOTIDE SEQUENCE</scope>
</reference>
<dbReference type="Proteomes" id="UP000807504">
    <property type="component" value="Unassembled WGS sequence"/>
</dbReference>
<gene>
    <name evidence="1" type="ORF">HNY73_010344</name>
</gene>
<keyword evidence="2" id="KW-1185">Reference proteome</keyword>
<dbReference type="EMBL" id="JABXBU010000030">
    <property type="protein sequence ID" value="KAF8784699.1"/>
    <property type="molecule type" value="Genomic_DNA"/>
</dbReference>
<name>A0A8T0F5M0_ARGBR</name>
<proteinExistence type="predicted"/>
<accession>A0A8T0F5M0</accession>
<protein>
    <submittedName>
        <fullName evidence="1">Uncharacterized protein</fullName>
    </submittedName>
</protein>
<dbReference type="AlphaFoldDB" id="A0A8T0F5M0"/>
<organism evidence="1 2">
    <name type="scientific">Argiope bruennichi</name>
    <name type="common">Wasp spider</name>
    <name type="synonym">Aranea bruennichi</name>
    <dbReference type="NCBI Taxonomy" id="94029"/>
    <lineage>
        <taxon>Eukaryota</taxon>
        <taxon>Metazoa</taxon>
        <taxon>Ecdysozoa</taxon>
        <taxon>Arthropoda</taxon>
        <taxon>Chelicerata</taxon>
        <taxon>Arachnida</taxon>
        <taxon>Araneae</taxon>
        <taxon>Araneomorphae</taxon>
        <taxon>Entelegynae</taxon>
        <taxon>Araneoidea</taxon>
        <taxon>Araneidae</taxon>
        <taxon>Argiope</taxon>
    </lineage>
</organism>
<reference evidence="1" key="2">
    <citation type="submission" date="2020-06" db="EMBL/GenBank/DDBJ databases">
        <authorList>
            <person name="Sheffer M."/>
        </authorList>
    </citation>
    <scope>NUCLEOTIDE SEQUENCE</scope>
</reference>
<sequence>MLSNHPGDNKAHMFMRFIVNGTDFGHLQGSKSVTLDIGREKSNQLLPDIPDISENTIFSYICHIISTTLANRHLTEKSPVFTHADG</sequence>
<comment type="caution">
    <text evidence="1">The sequence shown here is derived from an EMBL/GenBank/DDBJ whole genome shotgun (WGS) entry which is preliminary data.</text>
</comment>